<dbReference type="Pfam" id="PF00004">
    <property type="entry name" value="AAA"/>
    <property type="match status" value="1"/>
</dbReference>
<dbReference type="Gene3D" id="3.40.50.300">
    <property type="entry name" value="P-loop containing nucleotide triphosphate hydrolases"/>
    <property type="match status" value="3"/>
</dbReference>
<dbReference type="Gene3D" id="1.10.8.60">
    <property type="match status" value="1"/>
</dbReference>
<dbReference type="Pfam" id="PF02861">
    <property type="entry name" value="Clp_N"/>
    <property type="match status" value="1"/>
</dbReference>
<feature type="coiled-coil region" evidence="12">
    <location>
        <begin position="411"/>
        <end position="525"/>
    </location>
</feature>
<dbReference type="Pfam" id="PF17871">
    <property type="entry name" value="AAA_lid_9"/>
    <property type="match status" value="1"/>
</dbReference>
<comment type="caution">
    <text evidence="14">The sequence shown here is derived from an EMBL/GenBank/DDBJ whole genome shotgun (WGS) entry which is preliminary data.</text>
</comment>
<dbReference type="CDD" id="cd00009">
    <property type="entry name" value="AAA"/>
    <property type="match status" value="1"/>
</dbReference>
<gene>
    <name evidence="12 14" type="primary">clpB</name>
    <name evidence="14" type="ORF">BU058_01295</name>
</gene>
<dbReference type="PROSITE" id="PS00871">
    <property type="entry name" value="CLPAB_2"/>
    <property type="match status" value="1"/>
</dbReference>
<keyword evidence="6 12" id="KW-0346">Stress response</keyword>
<dbReference type="RefSeq" id="WP_073504760.1">
    <property type="nucleotide sequence ID" value="NZ_CP018199.1"/>
</dbReference>
<evidence type="ECO:0000256" key="2">
    <source>
        <dbReference type="ARBA" id="ARBA00008675"/>
    </source>
</evidence>
<evidence type="ECO:0000256" key="1">
    <source>
        <dbReference type="ARBA" id="ARBA00004496"/>
    </source>
</evidence>
<keyword evidence="5 11" id="KW-0067">ATP-binding</keyword>
<keyword evidence="3 10" id="KW-0677">Repeat</keyword>
<dbReference type="InterPro" id="IPR019489">
    <property type="entry name" value="Clp_ATPase_C"/>
</dbReference>
<dbReference type="InterPro" id="IPR017730">
    <property type="entry name" value="Chaperonin_ClpB"/>
</dbReference>
<dbReference type="SUPFAM" id="SSF81923">
    <property type="entry name" value="Double Clp-N motif"/>
    <property type="match status" value="1"/>
</dbReference>
<dbReference type="PANTHER" id="PTHR11638">
    <property type="entry name" value="ATP-DEPENDENT CLP PROTEASE"/>
    <property type="match status" value="1"/>
</dbReference>
<dbReference type="InterPro" id="IPR004176">
    <property type="entry name" value="Clp_R_N"/>
</dbReference>
<dbReference type="SMART" id="SM00382">
    <property type="entry name" value="AAA"/>
    <property type="match status" value="2"/>
</dbReference>
<dbReference type="InterPro" id="IPR027417">
    <property type="entry name" value="P-loop_NTPase"/>
</dbReference>
<dbReference type="GO" id="GO:0005737">
    <property type="term" value="C:cytoplasm"/>
    <property type="evidence" value="ECO:0007669"/>
    <property type="project" value="UniProtKB-SubCell"/>
</dbReference>
<dbReference type="InterPro" id="IPR050130">
    <property type="entry name" value="ClpA_ClpB"/>
</dbReference>
<reference evidence="14 15" key="1">
    <citation type="journal article" date="2016" name="Front. Microbiol.">
        <title>Comprehensive Phylogenetic Analysis of Bovine Non-aureus Staphylococci Species Based on Whole-Genome Sequencing.</title>
        <authorList>
            <person name="Naushad S."/>
            <person name="Barkema H.W."/>
            <person name="Luby C."/>
            <person name="Condas L.A."/>
            <person name="Nobrega D.B."/>
            <person name="Carson D.A."/>
            <person name="De Buck J."/>
        </authorList>
    </citation>
    <scope>NUCLEOTIDE SEQUENCE [LARGE SCALE GENOMIC DNA]</scope>
    <source>
        <strain evidence="14 15">SNUC 1231</strain>
    </source>
</reference>
<comment type="subunit">
    <text evidence="9">Homohexamer. The oligomerization is ATP-dependent.</text>
</comment>
<dbReference type="Pfam" id="PF10431">
    <property type="entry name" value="ClpB_D2-small"/>
    <property type="match status" value="1"/>
</dbReference>
<comment type="function">
    <text evidence="12">Part of a stress-induced multi-chaperone system, it is involved in the recovery of the cell from heat-induced damage, in cooperation with DnaK, DnaJ and GrpE.</text>
</comment>
<dbReference type="PRINTS" id="PR00300">
    <property type="entry name" value="CLPPROTEASEA"/>
</dbReference>
<evidence type="ECO:0000313" key="14">
    <source>
        <dbReference type="EMBL" id="PTI77356.1"/>
    </source>
</evidence>
<dbReference type="InterPro" id="IPR018368">
    <property type="entry name" value="ClpA/B_CS1"/>
</dbReference>
<keyword evidence="4 11" id="KW-0547">Nucleotide-binding</keyword>
<evidence type="ECO:0000313" key="15">
    <source>
        <dbReference type="Proteomes" id="UP000241960"/>
    </source>
</evidence>
<dbReference type="SUPFAM" id="SSF52540">
    <property type="entry name" value="P-loop containing nucleoside triphosphate hydrolases"/>
    <property type="match status" value="2"/>
</dbReference>
<evidence type="ECO:0000256" key="8">
    <source>
        <dbReference type="ARBA" id="ARBA00023186"/>
    </source>
</evidence>
<dbReference type="Proteomes" id="UP000241960">
    <property type="component" value="Unassembled WGS sequence"/>
</dbReference>
<evidence type="ECO:0000256" key="10">
    <source>
        <dbReference type="PROSITE-ProRule" id="PRU01251"/>
    </source>
</evidence>
<evidence type="ECO:0000256" key="6">
    <source>
        <dbReference type="ARBA" id="ARBA00023016"/>
    </source>
</evidence>
<keyword evidence="8 11" id="KW-0143">Chaperone</keyword>
<dbReference type="PROSITE" id="PS51903">
    <property type="entry name" value="CLP_R"/>
    <property type="match status" value="1"/>
</dbReference>
<dbReference type="PROSITE" id="PS00870">
    <property type="entry name" value="CLPAB_1"/>
    <property type="match status" value="1"/>
</dbReference>
<dbReference type="InterPro" id="IPR028299">
    <property type="entry name" value="ClpA/B_CS2"/>
</dbReference>
<evidence type="ECO:0000256" key="12">
    <source>
        <dbReference type="RuleBase" id="RU362034"/>
    </source>
</evidence>
<dbReference type="NCBIfam" id="TIGR03346">
    <property type="entry name" value="chaperone_ClpB"/>
    <property type="match status" value="1"/>
</dbReference>
<name>A0A9Q6HQK6_9STAP</name>
<evidence type="ECO:0000256" key="3">
    <source>
        <dbReference type="ARBA" id="ARBA00022737"/>
    </source>
</evidence>
<dbReference type="FunFam" id="3.40.50.300:FF:000010">
    <property type="entry name" value="Chaperone clpB 1, putative"/>
    <property type="match status" value="1"/>
</dbReference>
<dbReference type="AlphaFoldDB" id="A0A9Q6HQK6"/>
<evidence type="ECO:0000256" key="5">
    <source>
        <dbReference type="ARBA" id="ARBA00022840"/>
    </source>
</evidence>
<dbReference type="SMART" id="SM01086">
    <property type="entry name" value="ClpB_D2-small"/>
    <property type="match status" value="1"/>
</dbReference>
<evidence type="ECO:0000259" key="13">
    <source>
        <dbReference type="PROSITE" id="PS51903"/>
    </source>
</evidence>
<dbReference type="FunFam" id="3.40.50.300:FF:000025">
    <property type="entry name" value="ATP-dependent Clp protease subunit"/>
    <property type="match status" value="1"/>
</dbReference>
<keyword evidence="7 12" id="KW-0175">Coiled coil</keyword>
<feature type="domain" description="Clp R" evidence="13">
    <location>
        <begin position="3"/>
        <end position="145"/>
    </location>
</feature>
<dbReference type="PANTHER" id="PTHR11638:SF18">
    <property type="entry name" value="HEAT SHOCK PROTEIN 104"/>
    <property type="match status" value="1"/>
</dbReference>
<dbReference type="CDD" id="cd19499">
    <property type="entry name" value="RecA-like_ClpB_Hsp104-like"/>
    <property type="match status" value="1"/>
</dbReference>
<dbReference type="InterPro" id="IPR001270">
    <property type="entry name" value="ClpA/B"/>
</dbReference>
<sequence>MDINQMTYAVQGAIQKAVELAKENENQNIEIEAVLMAALEENDSLFKSVLERANIETEALINAYKEKLKQYPSVQGDNVQYGQYISQKTNELFNKAENYMKLYEDEYISMEHIIVAAMDIDDTTQQFIANKKEVITEIIKKIRGGNHVTSQNPEANYEALEKYGRDLVEEVRQGNMDPVIGRDEEIRNAIRILSRKTKNNPVLIGEPGVGKTAIVEGLAQRIVRKDVPESLLDKTIFELDLSALVAGAKYRGEFEERLKAVLKEVKDSEGRIILFIDEIHMLVGAGKTEGAMDAGNMLKPMLARGELHCIGATTLNEYREYIEKDSALERRFQKVNVAEPDVENTISILRGLKERYEVYHGVRIQDRAIVAAAELSDRYITDRFLPDKAIDLVDQACATIRTEMGSNPTELDQVNRRVMQLEIEESALKNESDNASKQRLQELQEELSNEKEKQNAIQSRVEEEKGKIAKLQEKRSELDESRKALEEAETNYNLERAAELQHGKIPALEKELRELEEAFQDEQSGDADRIIREIVTDEEIGDIVSSWTGIPVSKLVETEREKLLNLADILHKRVVGQDKAVDLVSDAVVRARAGIKDPNRPIGSFLFLGPTGVGKTELAKSLASTLFDSEKHMIRIDMSEYMEKHSVSRLIGAPPGYVGHDEGGQLTEAVRRNPYSVILLDEIEKAHSDVFNVLLQILEEGRLTDSKGREVDFKNTIIIMTSNIGSQILLENVKDTGVITESTEKSVMTSLNQYFKPEIINRMDDIVLFKPLTIKDMSLIVDKILTQLNIRLMEQRISIEVSDEAKAWLGKEAYEPQFGARPLKRFVQRQIETPLARKMIRENLPEGTSIHIDLSDDGLTFKDIKPEML</sequence>
<organism evidence="14 15">
    <name type="scientific">Staphylococcus succinus</name>
    <dbReference type="NCBI Taxonomy" id="61015"/>
    <lineage>
        <taxon>Bacteria</taxon>
        <taxon>Bacillati</taxon>
        <taxon>Bacillota</taxon>
        <taxon>Bacilli</taxon>
        <taxon>Bacillales</taxon>
        <taxon>Staphylococcaceae</taxon>
        <taxon>Staphylococcus</taxon>
    </lineage>
</organism>
<dbReference type="GO" id="GO:0042026">
    <property type="term" value="P:protein refolding"/>
    <property type="evidence" value="ECO:0007669"/>
    <property type="project" value="UniProtKB-UniRule"/>
</dbReference>
<proteinExistence type="inferred from homology"/>
<evidence type="ECO:0000256" key="4">
    <source>
        <dbReference type="ARBA" id="ARBA00022741"/>
    </source>
</evidence>
<protein>
    <recommendedName>
        <fullName evidence="12">Chaperone protein ClpB</fullName>
    </recommendedName>
</protein>
<dbReference type="InterPro" id="IPR003593">
    <property type="entry name" value="AAA+_ATPase"/>
</dbReference>
<evidence type="ECO:0000256" key="9">
    <source>
        <dbReference type="ARBA" id="ARBA00026057"/>
    </source>
</evidence>
<feature type="coiled-coil region" evidence="12">
    <location>
        <begin position="22"/>
        <end position="70"/>
    </location>
</feature>
<evidence type="ECO:0000256" key="11">
    <source>
        <dbReference type="RuleBase" id="RU004432"/>
    </source>
</evidence>
<dbReference type="GO" id="GO:0005524">
    <property type="term" value="F:ATP binding"/>
    <property type="evidence" value="ECO:0007669"/>
    <property type="project" value="UniProtKB-UniRule"/>
</dbReference>
<comment type="subcellular location">
    <subcellularLocation>
        <location evidence="1 12">Cytoplasm</location>
    </subcellularLocation>
</comment>
<dbReference type="Pfam" id="PF07724">
    <property type="entry name" value="AAA_2"/>
    <property type="match status" value="1"/>
</dbReference>
<comment type="subunit">
    <text evidence="12">Homohexamer; The oligomerization is ATP-dependent.</text>
</comment>
<dbReference type="GO" id="GO:0016887">
    <property type="term" value="F:ATP hydrolysis activity"/>
    <property type="evidence" value="ECO:0007669"/>
    <property type="project" value="InterPro"/>
</dbReference>
<keyword evidence="12" id="KW-0963">Cytoplasm</keyword>
<dbReference type="InterPro" id="IPR003959">
    <property type="entry name" value="ATPase_AAA_core"/>
</dbReference>
<dbReference type="EMBL" id="PZFQ01000003">
    <property type="protein sequence ID" value="PTI77356.1"/>
    <property type="molecule type" value="Genomic_DNA"/>
</dbReference>
<dbReference type="FunFam" id="3.40.50.300:FF:000120">
    <property type="entry name" value="ATP-dependent chaperone ClpB"/>
    <property type="match status" value="1"/>
</dbReference>
<evidence type="ECO:0000256" key="7">
    <source>
        <dbReference type="ARBA" id="ARBA00023054"/>
    </source>
</evidence>
<dbReference type="GO" id="GO:0034605">
    <property type="term" value="P:cellular response to heat"/>
    <property type="evidence" value="ECO:0007669"/>
    <property type="project" value="TreeGrafter"/>
</dbReference>
<accession>A0A9Q6HQK6</accession>
<dbReference type="Gene3D" id="1.10.1780.10">
    <property type="entry name" value="Clp, N-terminal domain"/>
    <property type="match status" value="1"/>
</dbReference>
<dbReference type="InterPro" id="IPR036628">
    <property type="entry name" value="Clp_N_dom_sf"/>
</dbReference>
<dbReference type="InterPro" id="IPR041546">
    <property type="entry name" value="ClpA/ClpB_AAA_lid"/>
</dbReference>
<comment type="similarity">
    <text evidence="2 11">Belongs to the ClpA/ClpB family.</text>
</comment>